<protein>
    <submittedName>
        <fullName evidence="2">Thioesterase superfamily protein</fullName>
    </submittedName>
</protein>
<reference evidence="3" key="1">
    <citation type="submission" date="2017-02" db="EMBL/GenBank/DDBJ databases">
        <authorList>
            <person name="Varghese N."/>
            <person name="Submissions S."/>
        </authorList>
    </citation>
    <scope>NUCLEOTIDE SEQUENCE [LARGE SCALE GENOMIC DNA]</scope>
    <source>
        <strain evidence="3">DSM 23966</strain>
    </source>
</reference>
<evidence type="ECO:0000313" key="2">
    <source>
        <dbReference type="EMBL" id="SKA92409.1"/>
    </source>
</evidence>
<evidence type="ECO:0000313" key="3">
    <source>
        <dbReference type="Proteomes" id="UP000190042"/>
    </source>
</evidence>
<sequence>MKEFITHAIQDEYPDDFSWCYGCGRLNEAGNHFRTGWEGEETVTYTLPSETYTAIPGFVYGGFLASFLDCHGTGSCSLALHRKNGHEPGDGAIPPRFVTASLQITYNKPTPQGQVLKAVGQVTEIHPKKWKVDVKIFAGEELCAKGEVVGVVMPSTFTE</sequence>
<gene>
    <name evidence="2" type="ORF">SAMN04244570_1302</name>
</gene>
<dbReference type="AlphaFoldDB" id="A0A1T4XS80"/>
<evidence type="ECO:0000259" key="1">
    <source>
        <dbReference type="Pfam" id="PF03061"/>
    </source>
</evidence>
<dbReference type="Proteomes" id="UP000190042">
    <property type="component" value="Unassembled WGS sequence"/>
</dbReference>
<organism evidence="2 3">
    <name type="scientific">Sporosarcina newyorkensis</name>
    <dbReference type="NCBI Taxonomy" id="759851"/>
    <lineage>
        <taxon>Bacteria</taxon>
        <taxon>Bacillati</taxon>
        <taxon>Bacillota</taxon>
        <taxon>Bacilli</taxon>
        <taxon>Bacillales</taxon>
        <taxon>Caryophanaceae</taxon>
        <taxon>Sporosarcina</taxon>
    </lineage>
</organism>
<dbReference type="EMBL" id="FUYJ01000001">
    <property type="protein sequence ID" value="SKA92409.1"/>
    <property type="molecule type" value="Genomic_DNA"/>
</dbReference>
<dbReference type="RefSeq" id="WP_078816955.1">
    <property type="nucleotide sequence ID" value="NZ_FUYJ01000001.1"/>
</dbReference>
<dbReference type="InterPro" id="IPR029069">
    <property type="entry name" value="HotDog_dom_sf"/>
</dbReference>
<name>A0A1T4XS80_9BACL</name>
<feature type="domain" description="Thioesterase" evidence="1">
    <location>
        <begin position="57"/>
        <end position="141"/>
    </location>
</feature>
<proteinExistence type="predicted"/>
<keyword evidence="3" id="KW-1185">Reference proteome</keyword>
<accession>A0A1T4XS80</accession>
<dbReference type="Pfam" id="PF03061">
    <property type="entry name" value="4HBT"/>
    <property type="match status" value="1"/>
</dbReference>
<dbReference type="SUPFAM" id="SSF54637">
    <property type="entry name" value="Thioesterase/thiol ester dehydrase-isomerase"/>
    <property type="match status" value="1"/>
</dbReference>
<dbReference type="CDD" id="cd03443">
    <property type="entry name" value="PaaI_thioesterase"/>
    <property type="match status" value="1"/>
</dbReference>
<dbReference type="InterPro" id="IPR006683">
    <property type="entry name" value="Thioestr_dom"/>
</dbReference>
<dbReference type="Gene3D" id="3.10.129.10">
    <property type="entry name" value="Hotdog Thioesterase"/>
    <property type="match status" value="1"/>
</dbReference>